<evidence type="ECO:0000256" key="1">
    <source>
        <dbReference type="SAM" id="MobiDB-lite"/>
    </source>
</evidence>
<keyword evidence="3" id="KW-1185">Reference proteome</keyword>
<evidence type="ECO:0000313" key="3">
    <source>
        <dbReference type="Proteomes" id="UP000784294"/>
    </source>
</evidence>
<evidence type="ECO:0000313" key="2">
    <source>
        <dbReference type="EMBL" id="VEL32276.1"/>
    </source>
</evidence>
<feature type="region of interest" description="Disordered" evidence="1">
    <location>
        <begin position="193"/>
        <end position="233"/>
    </location>
</feature>
<dbReference type="EMBL" id="CAAALY010132413">
    <property type="protein sequence ID" value="VEL32276.1"/>
    <property type="molecule type" value="Genomic_DNA"/>
</dbReference>
<protein>
    <submittedName>
        <fullName evidence="2">Uncharacterized protein</fullName>
    </submittedName>
</protein>
<dbReference type="Proteomes" id="UP000784294">
    <property type="component" value="Unassembled WGS sequence"/>
</dbReference>
<organism evidence="2 3">
    <name type="scientific">Protopolystoma xenopodis</name>
    <dbReference type="NCBI Taxonomy" id="117903"/>
    <lineage>
        <taxon>Eukaryota</taxon>
        <taxon>Metazoa</taxon>
        <taxon>Spiralia</taxon>
        <taxon>Lophotrochozoa</taxon>
        <taxon>Platyhelminthes</taxon>
        <taxon>Monogenea</taxon>
        <taxon>Polyopisthocotylea</taxon>
        <taxon>Polystomatidea</taxon>
        <taxon>Polystomatidae</taxon>
        <taxon>Protopolystoma</taxon>
    </lineage>
</organism>
<comment type="caution">
    <text evidence="2">The sequence shown here is derived from an EMBL/GenBank/DDBJ whole genome shotgun (WGS) entry which is preliminary data.</text>
</comment>
<accession>A0A3S5BNR7</accession>
<proteinExistence type="predicted"/>
<feature type="compositionally biased region" description="Polar residues" evidence="1">
    <location>
        <begin position="195"/>
        <end position="214"/>
    </location>
</feature>
<feature type="region of interest" description="Disordered" evidence="1">
    <location>
        <begin position="77"/>
        <end position="98"/>
    </location>
</feature>
<gene>
    <name evidence="2" type="ORF">PXEA_LOCUS25716</name>
</gene>
<dbReference type="OrthoDB" id="9999371at2759"/>
<dbReference type="AlphaFoldDB" id="A0A3S5BNR7"/>
<feature type="non-terminal residue" evidence="2">
    <location>
        <position position="1"/>
    </location>
</feature>
<sequence length="244" mass="26777">PRWLVKRRQLSQTKWPRISGILKDINTVPEDGFPVESALEASASCPPAYADTCLFDCHSPRMALIPVTHTNVQLNTPVEHSPTPTTPSKNLKSSHFSNADTPFRPLAKKQRLLSPACSNSTLLIPEDEQDENINHLNSAPLDVLSRRLQGKSARAQASTFELIRHHSTPMPPTRSQLEYLGSISRMRIAEECKTKPTSPAPHSSPISSLHQLPQSHRGGSASDLVGSAPIPNTLDTDKVTFMSN</sequence>
<name>A0A3S5BNR7_9PLAT</name>
<reference evidence="2" key="1">
    <citation type="submission" date="2018-11" db="EMBL/GenBank/DDBJ databases">
        <authorList>
            <consortium name="Pathogen Informatics"/>
        </authorList>
    </citation>
    <scope>NUCLEOTIDE SEQUENCE</scope>
</reference>